<keyword evidence="3" id="KW-1185">Reference proteome</keyword>
<gene>
    <name evidence="2" type="ORF">ABT384_18475</name>
</gene>
<evidence type="ECO:0000313" key="2">
    <source>
        <dbReference type="EMBL" id="MER7374622.1"/>
    </source>
</evidence>
<dbReference type="EMBL" id="JBEPFB010000007">
    <property type="protein sequence ID" value="MER7374622.1"/>
    <property type="molecule type" value="Genomic_DNA"/>
</dbReference>
<accession>A0ABV1XSP5</accession>
<sequence>MRRLAVVFLGVLTFFGFAAAPASAVVDPAALVTCLASDVTGLVDPSAPGVPAEIPGVGCLAP</sequence>
<name>A0ABV1XSP5_9ACTN</name>
<reference evidence="2 3" key="1">
    <citation type="submission" date="2024-06" db="EMBL/GenBank/DDBJ databases">
        <title>The Natural Products Discovery Center: Release of the First 8490 Sequenced Strains for Exploring Actinobacteria Biosynthetic Diversity.</title>
        <authorList>
            <person name="Kalkreuter E."/>
            <person name="Kautsar S.A."/>
            <person name="Yang D."/>
            <person name="Bader C.D."/>
            <person name="Teijaro C.N."/>
            <person name="Fluegel L."/>
            <person name="Davis C.M."/>
            <person name="Simpson J.R."/>
            <person name="Lauterbach L."/>
            <person name="Steele A.D."/>
            <person name="Gui C."/>
            <person name="Meng S."/>
            <person name="Li G."/>
            <person name="Viehrig K."/>
            <person name="Ye F."/>
            <person name="Su P."/>
            <person name="Kiefer A.F."/>
            <person name="Nichols A."/>
            <person name="Cepeda A.J."/>
            <person name="Yan W."/>
            <person name="Fan B."/>
            <person name="Jiang Y."/>
            <person name="Adhikari A."/>
            <person name="Zheng C.-J."/>
            <person name="Schuster L."/>
            <person name="Cowan T.M."/>
            <person name="Smanski M.J."/>
            <person name="Chevrette M.G."/>
            <person name="De Carvalho L.P.S."/>
            <person name="Shen B."/>
        </authorList>
    </citation>
    <scope>NUCLEOTIDE SEQUENCE [LARGE SCALE GENOMIC DNA]</scope>
    <source>
        <strain evidence="2 3">NPDC000155</strain>
    </source>
</reference>
<feature type="signal peptide" evidence="1">
    <location>
        <begin position="1"/>
        <end position="24"/>
    </location>
</feature>
<evidence type="ECO:0008006" key="4">
    <source>
        <dbReference type="Google" id="ProtNLM"/>
    </source>
</evidence>
<feature type="chain" id="PRO_5045453717" description="Secreted protein" evidence="1">
    <location>
        <begin position="25"/>
        <end position="62"/>
    </location>
</feature>
<keyword evidence="1" id="KW-0732">Signal</keyword>
<evidence type="ECO:0000256" key="1">
    <source>
        <dbReference type="SAM" id="SignalP"/>
    </source>
</evidence>
<dbReference type="Proteomes" id="UP001486207">
    <property type="component" value="Unassembled WGS sequence"/>
</dbReference>
<organism evidence="2 3">
    <name type="scientific">Streptomyces lanatus</name>
    <dbReference type="NCBI Taxonomy" id="66900"/>
    <lineage>
        <taxon>Bacteria</taxon>
        <taxon>Bacillati</taxon>
        <taxon>Actinomycetota</taxon>
        <taxon>Actinomycetes</taxon>
        <taxon>Kitasatosporales</taxon>
        <taxon>Streptomycetaceae</taxon>
        <taxon>Streptomyces</taxon>
    </lineage>
</organism>
<protein>
    <recommendedName>
        <fullName evidence="4">Secreted protein</fullName>
    </recommendedName>
</protein>
<proteinExistence type="predicted"/>
<dbReference type="RefSeq" id="WP_190071351.1">
    <property type="nucleotide sequence ID" value="NZ_BNBM01000007.1"/>
</dbReference>
<comment type="caution">
    <text evidence="2">The sequence shown here is derived from an EMBL/GenBank/DDBJ whole genome shotgun (WGS) entry which is preliminary data.</text>
</comment>
<evidence type="ECO:0000313" key="3">
    <source>
        <dbReference type="Proteomes" id="UP001486207"/>
    </source>
</evidence>